<evidence type="ECO:0000313" key="1">
    <source>
        <dbReference type="EMBL" id="KAJ1106311.1"/>
    </source>
</evidence>
<organism evidence="1 2">
    <name type="scientific">Pleurodeles waltl</name>
    <name type="common">Iberian ribbed newt</name>
    <dbReference type="NCBI Taxonomy" id="8319"/>
    <lineage>
        <taxon>Eukaryota</taxon>
        <taxon>Metazoa</taxon>
        <taxon>Chordata</taxon>
        <taxon>Craniata</taxon>
        <taxon>Vertebrata</taxon>
        <taxon>Euteleostomi</taxon>
        <taxon>Amphibia</taxon>
        <taxon>Batrachia</taxon>
        <taxon>Caudata</taxon>
        <taxon>Salamandroidea</taxon>
        <taxon>Salamandridae</taxon>
        <taxon>Pleurodelinae</taxon>
        <taxon>Pleurodeles</taxon>
    </lineage>
</organism>
<sequence>MSKVYASQWLGGPCPNIGTDRGKIGAWPATDEAACLLQSSRRPSTSPKHPVNLGAPRVVLGGIRGPGAEGALASTLPRGRGDAVAPCKIYGPQTAPGQDGGRDEEKWWERAVQESTECSWTQDECTIDHRQCCGGARTLLRALPSTAVRRWGEWEVCLGLPEQGDCAVAVRQPPTDQRR</sequence>
<gene>
    <name evidence="1" type="ORF">NDU88_003712</name>
</gene>
<proteinExistence type="predicted"/>
<reference evidence="1" key="1">
    <citation type="journal article" date="2022" name="bioRxiv">
        <title>Sequencing and chromosome-scale assembly of the giantPleurodeles waltlgenome.</title>
        <authorList>
            <person name="Brown T."/>
            <person name="Elewa A."/>
            <person name="Iarovenko S."/>
            <person name="Subramanian E."/>
            <person name="Araus A.J."/>
            <person name="Petzold A."/>
            <person name="Susuki M."/>
            <person name="Suzuki K.-i.T."/>
            <person name="Hayashi T."/>
            <person name="Toyoda A."/>
            <person name="Oliveira C."/>
            <person name="Osipova E."/>
            <person name="Leigh N.D."/>
            <person name="Simon A."/>
            <person name="Yun M.H."/>
        </authorList>
    </citation>
    <scope>NUCLEOTIDE SEQUENCE</scope>
    <source>
        <strain evidence="1">20211129_DDA</strain>
        <tissue evidence="1">Liver</tissue>
    </source>
</reference>
<dbReference type="EMBL" id="JANPWB010000013">
    <property type="protein sequence ID" value="KAJ1106311.1"/>
    <property type="molecule type" value="Genomic_DNA"/>
</dbReference>
<accession>A0AAV7MRD3</accession>
<evidence type="ECO:0000313" key="2">
    <source>
        <dbReference type="Proteomes" id="UP001066276"/>
    </source>
</evidence>
<comment type="caution">
    <text evidence="1">The sequence shown here is derived from an EMBL/GenBank/DDBJ whole genome shotgun (WGS) entry which is preliminary data.</text>
</comment>
<keyword evidence="2" id="KW-1185">Reference proteome</keyword>
<protein>
    <submittedName>
        <fullName evidence="1">Uncharacterized protein</fullName>
    </submittedName>
</protein>
<dbReference type="Proteomes" id="UP001066276">
    <property type="component" value="Chromosome 9"/>
</dbReference>
<name>A0AAV7MRD3_PLEWA</name>
<dbReference type="AlphaFoldDB" id="A0AAV7MRD3"/>